<sequence>MKNKTTLTLIAFGLFLIGFVGLIVNLIGLPFMLTDWLNQLFGAAVGFLLKLVLVMFGLGLAVFANSPEKEPYDEYFDGDKFD</sequence>
<dbReference type="AlphaFoldDB" id="H6LAS0"/>
<keyword evidence="1" id="KW-1133">Transmembrane helix</keyword>
<dbReference type="OrthoDB" id="9850863at2"/>
<name>H6LAS0_SAPGL</name>
<evidence type="ECO:0000313" key="3">
    <source>
        <dbReference type="Proteomes" id="UP000007519"/>
    </source>
</evidence>
<keyword evidence="1" id="KW-0472">Membrane</keyword>
<feature type="transmembrane region" description="Helical" evidence="1">
    <location>
        <begin position="40"/>
        <end position="63"/>
    </location>
</feature>
<gene>
    <name evidence="2" type="ordered locus">SGRA_2935</name>
</gene>
<proteinExistence type="predicted"/>
<dbReference type="RefSeq" id="WP_015693265.1">
    <property type="nucleotide sequence ID" value="NC_016940.1"/>
</dbReference>
<keyword evidence="1" id="KW-0812">Transmembrane</keyword>
<dbReference type="KEGG" id="sgn:SGRA_2935"/>
<feature type="transmembrane region" description="Helical" evidence="1">
    <location>
        <begin position="7"/>
        <end position="28"/>
    </location>
</feature>
<dbReference type="Proteomes" id="UP000007519">
    <property type="component" value="Chromosome"/>
</dbReference>
<keyword evidence="3" id="KW-1185">Reference proteome</keyword>
<organism evidence="2 3">
    <name type="scientific">Saprospira grandis (strain Lewin)</name>
    <dbReference type="NCBI Taxonomy" id="984262"/>
    <lineage>
        <taxon>Bacteria</taxon>
        <taxon>Pseudomonadati</taxon>
        <taxon>Bacteroidota</taxon>
        <taxon>Saprospiria</taxon>
        <taxon>Saprospirales</taxon>
        <taxon>Saprospiraceae</taxon>
        <taxon>Saprospira</taxon>
    </lineage>
</organism>
<dbReference type="HOGENOM" id="CLU_2556328_0_0_10"/>
<accession>H6LAS0</accession>
<protein>
    <submittedName>
        <fullName evidence="2">Uncharacterized protein</fullName>
    </submittedName>
</protein>
<evidence type="ECO:0000256" key="1">
    <source>
        <dbReference type="SAM" id="Phobius"/>
    </source>
</evidence>
<reference evidence="2 3" key="1">
    <citation type="journal article" date="2012" name="Stand. Genomic Sci.">
        <title>Complete genome sequencing and analysis of Saprospira grandis str. Lewin, a predatory marine bacterium.</title>
        <authorList>
            <person name="Saw J.H."/>
            <person name="Yuryev A."/>
            <person name="Kanbe M."/>
            <person name="Hou S."/>
            <person name="Young A.G."/>
            <person name="Aizawa S."/>
            <person name="Alam M."/>
        </authorList>
    </citation>
    <scope>NUCLEOTIDE SEQUENCE [LARGE SCALE GENOMIC DNA]</scope>
    <source>
        <strain evidence="2 3">Lewin</strain>
    </source>
</reference>
<dbReference type="EMBL" id="CP002831">
    <property type="protein sequence ID" value="AFC25663.1"/>
    <property type="molecule type" value="Genomic_DNA"/>
</dbReference>
<dbReference type="STRING" id="984262.SGRA_2935"/>
<evidence type="ECO:0000313" key="2">
    <source>
        <dbReference type="EMBL" id="AFC25663.1"/>
    </source>
</evidence>